<dbReference type="PATRIC" id="fig|1227457.3.peg.3881"/>
<dbReference type="AlphaFoldDB" id="M0MWN5"/>
<protein>
    <submittedName>
        <fullName evidence="2">Uncharacterized protein</fullName>
    </submittedName>
</protein>
<evidence type="ECO:0000256" key="1">
    <source>
        <dbReference type="SAM" id="MobiDB-lite"/>
    </source>
</evidence>
<proteinExistence type="predicted"/>
<feature type="region of interest" description="Disordered" evidence="1">
    <location>
        <begin position="163"/>
        <end position="183"/>
    </location>
</feature>
<organism evidence="2 3">
    <name type="scientific">Halococcus thailandensis JCM 13552</name>
    <dbReference type="NCBI Taxonomy" id="1227457"/>
    <lineage>
        <taxon>Archaea</taxon>
        <taxon>Methanobacteriati</taxon>
        <taxon>Methanobacteriota</taxon>
        <taxon>Stenosarchaea group</taxon>
        <taxon>Halobacteria</taxon>
        <taxon>Halobacteriales</taxon>
        <taxon>Halococcaceae</taxon>
        <taxon>Halococcus</taxon>
    </lineage>
</organism>
<dbReference type="eggNOG" id="arCOG02257">
    <property type="taxonomic scope" value="Archaea"/>
</dbReference>
<dbReference type="RefSeq" id="WP_007743375.1">
    <property type="nucleotide sequence ID" value="NZ_AOMF01000184.1"/>
</dbReference>
<dbReference type="Proteomes" id="UP000011680">
    <property type="component" value="Unassembled WGS sequence"/>
</dbReference>
<feature type="region of interest" description="Disordered" evidence="1">
    <location>
        <begin position="1"/>
        <end position="44"/>
    </location>
</feature>
<keyword evidence="3" id="KW-1185">Reference proteome</keyword>
<name>M0MWN5_9EURY</name>
<evidence type="ECO:0000313" key="3">
    <source>
        <dbReference type="Proteomes" id="UP000011680"/>
    </source>
</evidence>
<dbReference type="EMBL" id="AOMF01000184">
    <property type="protein sequence ID" value="EMA48850.1"/>
    <property type="molecule type" value="Genomic_DNA"/>
</dbReference>
<reference evidence="2 3" key="1">
    <citation type="journal article" date="2014" name="PLoS Genet.">
        <title>Phylogenetically driven sequencing of extremely halophilic archaea reveals strategies for static and dynamic osmo-response.</title>
        <authorList>
            <person name="Becker E.A."/>
            <person name="Seitzer P.M."/>
            <person name="Tritt A."/>
            <person name="Larsen D."/>
            <person name="Krusor M."/>
            <person name="Yao A.I."/>
            <person name="Wu D."/>
            <person name="Madern D."/>
            <person name="Eisen J.A."/>
            <person name="Darling A.E."/>
            <person name="Facciotti M.T."/>
        </authorList>
    </citation>
    <scope>NUCLEOTIDE SEQUENCE [LARGE SCALE GENOMIC DNA]</scope>
    <source>
        <strain evidence="2 3">JCM 13552</strain>
    </source>
</reference>
<comment type="caution">
    <text evidence="2">The sequence shown here is derived from an EMBL/GenBank/DDBJ whole genome shotgun (WGS) entry which is preliminary data.</text>
</comment>
<feature type="compositionally biased region" description="Acidic residues" evidence="1">
    <location>
        <begin position="25"/>
        <end position="38"/>
    </location>
</feature>
<evidence type="ECO:0000313" key="2">
    <source>
        <dbReference type="EMBL" id="EMA48850.1"/>
    </source>
</evidence>
<dbReference type="STRING" id="1227457.C451_19858"/>
<gene>
    <name evidence="2" type="ORF">C451_19858</name>
</gene>
<accession>M0MWN5</accession>
<feature type="compositionally biased region" description="Low complexity" evidence="1">
    <location>
        <begin position="1"/>
        <end position="15"/>
    </location>
</feature>
<sequence>MSSSANSGSDGRSNRQPAKRAFAAEFEDASETFQDGDDERSPKFTVLPTGANANRVFVVGTLTETKDVAKGSDSEYWQARVVDRTGTFFVYAGQYQSEAMAVLRSMEAPEYVAVVGKPRSYETDDGDMRVSLTPESVTSVDQATRDRWVVETADQTLDRIEAMETGEGEAGEQARDAYPEANMSEYSQEVKVALAQVARDESKGEGEGE</sequence>
<dbReference type="OrthoDB" id="56523at2157"/>